<gene>
    <name evidence="1" type="ORF">UFOVP29_267</name>
</gene>
<organism evidence="1">
    <name type="scientific">uncultured Caudovirales phage</name>
    <dbReference type="NCBI Taxonomy" id="2100421"/>
    <lineage>
        <taxon>Viruses</taxon>
        <taxon>Duplodnaviria</taxon>
        <taxon>Heunggongvirae</taxon>
        <taxon>Uroviricota</taxon>
        <taxon>Caudoviricetes</taxon>
        <taxon>Peduoviridae</taxon>
        <taxon>Maltschvirus</taxon>
        <taxon>Maltschvirus maltsch</taxon>
    </lineage>
</organism>
<evidence type="ECO:0008006" key="2">
    <source>
        <dbReference type="Google" id="ProtNLM"/>
    </source>
</evidence>
<proteinExistence type="predicted"/>
<name>A0A6J5KLK0_9CAUD</name>
<dbReference type="Gene3D" id="3.40.960.10">
    <property type="entry name" value="VSR Endonuclease"/>
    <property type="match status" value="1"/>
</dbReference>
<protein>
    <recommendedName>
        <fullName evidence="2">Homing endonuclease</fullName>
    </recommendedName>
</protein>
<sequence length="517" mass="59424">MTPQQKILDIIANNKADGIVTRIKHIPELWCEVVNFPTIFAVKNHSERIYAFAHNITNPVCACGNALNFVTITDGYREFCSSKCTFAMKAATERRVAVLKASGGVGLSNPDYREKARKTLQAKHGENVSNPGQIKSHRENMKANNPMFLQENVDKIVATIQQKYGKAKRNASHILISDEVCKILTDKQAFSECIKGKTAFQIAQETGLNTTTILRHAKDHQLLDTMIYNPRSVMEEDMKGWLDSVSICYKHDDRKTLNGYELDFLFPDLGFAVELHGLWHHSELGGNKDKKYHAKKFQDCEGKGIQLLQIWQDEYWKTKDIVRSKILYLAGKHTDKIHARKCNIDWLNDNSAERDFMNANHIQGFAEYRKFSAGAWHDDRLVGVMSFTFQNKYWELTRFATDITVNIPGLFSKMLKFVTTSGKVQYRIVSFSDNRISNGKLYQATGWQFVETITPAYQYTNDYANRENRQGFMKSKLASRFGLDPDYVKNSTEWQIVQELGYDRLWDAGKKKWELTL</sequence>
<dbReference type="EMBL" id="LR796167">
    <property type="protein sequence ID" value="CAB4123108.1"/>
    <property type="molecule type" value="Genomic_DNA"/>
</dbReference>
<evidence type="ECO:0000313" key="1">
    <source>
        <dbReference type="EMBL" id="CAB4123108.1"/>
    </source>
</evidence>
<reference evidence="1" key="1">
    <citation type="submission" date="2020-04" db="EMBL/GenBank/DDBJ databases">
        <authorList>
            <person name="Chiriac C."/>
            <person name="Salcher M."/>
            <person name="Ghai R."/>
            <person name="Kavagutti S V."/>
        </authorList>
    </citation>
    <scope>NUCLEOTIDE SEQUENCE</scope>
</reference>
<accession>A0A6J5KLK0</accession>